<comment type="function">
    <text evidence="10">Mitochondrial metal transporter involved in mitochondrial iron accumulation.</text>
</comment>
<organism evidence="13 14">
    <name type="scientific">Saccharomycopsis crataegensis</name>
    <dbReference type="NCBI Taxonomy" id="43959"/>
    <lineage>
        <taxon>Eukaryota</taxon>
        <taxon>Fungi</taxon>
        <taxon>Dikarya</taxon>
        <taxon>Ascomycota</taxon>
        <taxon>Saccharomycotina</taxon>
        <taxon>Saccharomycetes</taxon>
        <taxon>Saccharomycopsidaceae</taxon>
        <taxon>Saccharomycopsis</taxon>
    </lineage>
</organism>
<keyword evidence="3" id="KW-0408">Iron</keyword>
<protein>
    <submittedName>
        <fullName evidence="13">Mmt1 protein</fullName>
    </submittedName>
</protein>
<evidence type="ECO:0000256" key="10">
    <source>
        <dbReference type="ARBA" id="ARBA00055037"/>
    </source>
</evidence>
<dbReference type="PANTHER" id="PTHR43840">
    <property type="entry name" value="MITOCHONDRIAL METAL TRANSPORTER 1-RELATED"/>
    <property type="match status" value="1"/>
</dbReference>
<reference evidence="13 14" key="1">
    <citation type="journal article" date="2023" name="Elife">
        <title>Identification of key yeast species and microbe-microbe interactions impacting larval growth of Drosophila in the wild.</title>
        <authorList>
            <person name="Mure A."/>
            <person name="Sugiura Y."/>
            <person name="Maeda R."/>
            <person name="Honda K."/>
            <person name="Sakurai N."/>
            <person name="Takahashi Y."/>
            <person name="Watada M."/>
            <person name="Katoh T."/>
            <person name="Gotoh A."/>
            <person name="Gotoh Y."/>
            <person name="Taniguchi I."/>
            <person name="Nakamura K."/>
            <person name="Hayashi T."/>
            <person name="Katayama T."/>
            <person name="Uemura T."/>
            <person name="Hattori Y."/>
        </authorList>
    </citation>
    <scope>NUCLEOTIDE SEQUENCE [LARGE SCALE GENOMIC DNA]</scope>
    <source>
        <strain evidence="13 14">SC-9</strain>
    </source>
</reference>
<dbReference type="SUPFAM" id="SSF161111">
    <property type="entry name" value="Cation efflux protein transmembrane domain-like"/>
    <property type="match status" value="1"/>
</dbReference>
<evidence type="ECO:0000256" key="7">
    <source>
        <dbReference type="ARBA" id="ARBA00022989"/>
    </source>
</evidence>
<dbReference type="GO" id="GO:0008324">
    <property type="term" value="F:monoatomic cation transmembrane transporter activity"/>
    <property type="evidence" value="ECO:0007669"/>
    <property type="project" value="InterPro"/>
</dbReference>
<dbReference type="GO" id="GO:0006879">
    <property type="term" value="P:intracellular iron ion homeostasis"/>
    <property type="evidence" value="ECO:0007669"/>
    <property type="project" value="UniProtKB-KW"/>
</dbReference>
<dbReference type="Pfam" id="PF01545">
    <property type="entry name" value="Cation_efflux"/>
    <property type="match status" value="1"/>
</dbReference>
<feature type="compositionally biased region" description="Polar residues" evidence="11">
    <location>
        <begin position="102"/>
        <end position="112"/>
    </location>
</feature>
<dbReference type="GO" id="GO:0006826">
    <property type="term" value="P:iron ion transport"/>
    <property type="evidence" value="ECO:0007669"/>
    <property type="project" value="UniProtKB-KW"/>
</dbReference>
<dbReference type="GO" id="GO:0005739">
    <property type="term" value="C:mitochondrion"/>
    <property type="evidence" value="ECO:0007669"/>
    <property type="project" value="UniProtKB-ARBA"/>
</dbReference>
<evidence type="ECO:0000256" key="11">
    <source>
        <dbReference type="SAM" id="MobiDB-lite"/>
    </source>
</evidence>
<dbReference type="InterPro" id="IPR058533">
    <property type="entry name" value="Cation_efflux_TM"/>
</dbReference>
<evidence type="ECO:0000256" key="4">
    <source>
        <dbReference type="ARBA" id="ARBA00022448"/>
    </source>
</evidence>
<feature type="compositionally biased region" description="Basic and acidic residues" evidence="11">
    <location>
        <begin position="71"/>
        <end position="81"/>
    </location>
</feature>
<feature type="compositionally biased region" description="Polar residues" evidence="11">
    <location>
        <begin position="123"/>
        <end position="135"/>
    </location>
</feature>
<evidence type="ECO:0000256" key="1">
    <source>
        <dbReference type="ARBA" id="ARBA00004141"/>
    </source>
</evidence>
<feature type="region of interest" description="Disordered" evidence="11">
    <location>
        <begin position="36"/>
        <end position="83"/>
    </location>
</feature>
<dbReference type="AlphaFoldDB" id="A0AAV5QR81"/>
<dbReference type="Gene3D" id="1.20.1510.10">
    <property type="entry name" value="Cation efflux protein transmembrane domain"/>
    <property type="match status" value="1"/>
</dbReference>
<dbReference type="NCBIfam" id="TIGR01297">
    <property type="entry name" value="CDF"/>
    <property type="match status" value="1"/>
</dbReference>
<gene>
    <name evidence="13" type="ORF">DASC09_042920</name>
</gene>
<keyword evidence="14" id="KW-1185">Reference proteome</keyword>
<keyword evidence="9" id="KW-0472">Membrane</keyword>
<keyword evidence="4" id="KW-0813">Transport</keyword>
<evidence type="ECO:0000256" key="8">
    <source>
        <dbReference type="ARBA" id="ARBA00023065"/>
    </source>
</evidence>
<dbReference type="GO" id="GO:0016020">
    <property type="term" value="C:membrane"/>
    <property type="evidence" value="ECO:0007669"/>
    <property type="project" value="UniProtKB-SubCell"/>
</dbReference>
<evidence type="ECO:0000313" key="13">
    <source>
        <dbReference type="EMBL" id="GMM36967.1"/>
    </source>
</evidence>
<keyword evidence="5" id="KW-0410">Iron transport</keyword>
<comment type="caution">
    <text evidence="13">The sequence shown here is derived from an EMBL/GenBank/DDBJ whole genome shotgun (WGS) entry which is preliminary data.</text>
</comment>
<proteinExistence type="inferred from homology"/>
<dbReference type="InterPro" id="IPR027469">
    <property type="entry name" value="Cation_efflux_TMD_sf"/>
</dbReference>
<name>A0AAV5QR81_9ASCO</name>
<dbReference type="InterPro" id="IPR050291">
    <property type="entry name" value="CDF_Transporter"/>
</dbReference>
<evidence type="ECO:0000259" key="12">
    <source>
        <dbReference type="Pfam" id="PF01545"/>
    </source>
</evidence>
<evidence type="ECO:0000256" key="9">
    <source>
        <dbReference type="ARBA" id="ARBA00023136"/>
    </source>
</evidence>
<keyword evidence="8" id="KW-0406">Ion transport</keyword>
<accession>A0AAV5QR81</accession>
<dbReference type="FunFam" id="1.20.1510.10:FF:000013">
    <property type="entry name" value="Cation efflux family protein"/>
    <property type="match status" value="1"/>
</dbReference>
<evidence type="ECO:0000256" key="6">
    <source>
        <dbReference type="ARBA" id="ARBA00022692"/>
    </source>
</evidence>
<keyword evidence="6" id="KW-0812">Transmembrane</keyword>
<evidence type="ECO:0000256" key="3">
    <source>
        <dbReference type="ARBA" id="ARBA00022434"/>
    </source>
</evidence>
<keyword evidence="3" id="KW-0409">Iron storage</keyword>
<comment type="subcellular location">
    <subcellularLocation>
        <location evidence="1">Membrane</location>
        <topology evidence="1">Multi-pass membrane protein</topology>
    </subcellularLocation>
</comment>
<sequence>MMASRILLPKMTFVKGSYQGTAYRLTGVIRLSSLQVRSHSHSHGPVSRSNPDSHSHAHSHSHGSSADPCMEDDHVHLKSSESETNDQLIFGVKGKHFEYINGSGNDSPSTSVRIEDAPKKKSVISNDNLNSMSAPSHSHSHLGGQGHSHTHSTELLKDINFRSFINNKGARITVIGLLTNVGMAVAKGVGGVMFHSQALLADAAHSISDLVSDFLTLFTISFSSRHPDSLFPNGYGKIESLGSLSVSSLLLVAGVSIGYSSLVQILGPMVPASIIEVIHHYQELFHIHSSSGHSHAHAHATDINAAWIAAGSIAVKEWLYQATKKVAIERNSNVLLANAWHHRVDSLTSIAALITITGGIYFNVSWLDPLGGLLVSLLIIKAGFDGFKVAVFELIDRALPANDATYVEIEQEINTVLSKLLSNNNSGRRYTIEELSILSSGPNYVINNLKLLVPKQRWENVLTINEFENVTRILKEKLFDNRPNLKKISIEFIEEEHIPEVKQ</sequence>
<comment type="similarity">
    <text evidence="2">Belongs to the cation diffusion facilitator (CDF) transporter (TC 2.A.4) family. SLC30A subfamily.</text>
</comment>
<keyword evidence="7" id="KW-1133">Transmembrane helix</keyword>
<feature type="domain" description="Cation efflux protein transmembrane" evidence="12">
    <location>
        <begin position="174"/>
        <end position="395"/>
    </location>
</feature>
<dbReference type="PANTHER" id="PTHR43840:SF15">
    <property type="entry name" value="MITOCHONDRIAL METAL TRANSPORTER 1-RELATED"/>
    <property type="match status" value="1"/>
</dbReference>
<dbReference type="Proteomes" id="UP001360560">
    <property type="component" value="Unassembled WGS sequence"/>
</dbReference>
<dbReference type="GeneID" id="90074942"/>
<dbReference type="EMBL" id="BTFZ01000011">
    <property type="protein sequence ID" value="GMM36967.1"/>
    <property type="molecule type" value="Genomic_DNA"/>
</dbReference>
<dbReference type="InterPro" id="IPR002524">
    <property type="entry name" value="Cation_efflux"/>
</dbReference>
<evidence type="ECO:0000256" key="5">
    <source>
        <dbReference type="ARBA" id="ARBA00022496"/>
    </source>
</evidence>
<evidence type="ECO:0000256" key="2">
    <source>
        <dbReference type="ARBA" id="ARBA00008873"/>
    </source>
</evidence>
<evidence type="ECO:0000313" key="14">
    <source>
        <dbReference type="Proteomes" id="UP001360560"/>
    </source>
</evidence>
<feature type="region of interest" description="Disordered" evidence="11">
    <location>
        <begin position="101"/>
        <end position="150"/>
    </location>
</feature>
<dbReference type="RefSeq" id="XP_064853963.1">
    <property type="nucleotide sequence ID" value="XM_064997891.1"/>
</dbReference>